<sequence length="108" mass="12197">MAETPTKITVDLVVPIYTRLNGKEIELGSYPVSVPIKVEIGVGGREKPAVEVKPIGFYRTLEPRFATEHFGFPLYGDEIHEAVDGGKWAWDRQMRVWELREYPPGGPN</sequence>
<proteinExistence type="predicted"/>
<name>A0A2H4JAZ8_9CAUD</name>
<evidence type="ECO:0000313" key="1">
    <source>
        <dbReference type="EMBL" id="ASN69241.1"/>
    </source>
</evidence>
<gene>
    <name evidence="1" type="ORF">7S3_63</name>
</gene>
<organism evidence="1">
    <name type="scientific">uncultured Caudovirales phage</name>
    <dbReference type="NCBI Taxonomy" id="2100421"/>
    <lineage>
        <taxon>Viruses</taxon>
        <taxon>Duplodnaviria</taxon>
        <taxon>Heunggongvirae</taxon>
        <taxon>Uroviricota</taxon>
        <taxon>Caudoviricetes</taxon>
        <taxon>Peduoviridae</taxon>
        <taxon>Maltschvirus</taxon>
        <taxon>Maltschvirus maltsch</taxon>
    </lineage>
</organism>
<dbReference type="EMBL" id="MF417887">
    <property type="protein sequence ID" value="ASN69241.1"/>
    <property type="molecule type" value="Genomic_DNA"/>
</dbReference>
<accession>A0A2H4JAZ8</accession>
<reference evidence="1" key="1">
    <citation type="submission" date="2017-06" db="EMBL/GenBank/DDBJ databases">
        <title>Novel phages from South African skin metaviromes.</title>
        <authorList>
            <person name="van Zyl L.J."/>
            <person name="Abrahams Y."/>
            <person name="Stander E.A."/>
            <person name="Kirby B.M."/>
            <person name="Clavaud C."/>
            <person name="Farcet C."/>
            <person name="Breton L."/>
            <person name="Trindade M.I."/>
        </authorList>
    </citation>
    <scope>NUCLEOTIDE SEQUENCE</scope>
</reference>
<protein>
    <submittedName>
        <fullName evidence="1">Uncharacterized protein</fullName>
    </submittedName>
</protein>